<dbReference type="PANTHER" id="PTHR40257:SF1">
    <property type="entry name" value="DUF1330 DOMAIN-CONTAINING PROTEIN"/>
    <property type="match status" value="1"/>
</dbReference>
<accession>A0A0D7VX42</accession>
<dbReference type="RefSeq" id="WP_044627760.1">
    <property type="nucleotide sequence ID" value="NZ_JTDV01000022.1"/>
</dbReference>
<dbReference type="InterPro" id="IPR011008">
    <property type="entry name" value="Dimeric_a/b-barrel"/>
</dbReference>
<protein>
    <recommendedName>
        <fullName evidence="3">DUF1330 domain-containing protein</fullName>
    </recommendedName>
</protein>
<dbReference type="Gene3D" id="3.30.70.100">
    <property type="match status" value="1"/>
</dbReference>
<dbReference type="EMBL" id="JTDV01000022">
    <property type="protein sequence ID" value="KJD31013.1"/>
    <property type="molecule type" value="Genomic_DNA"/>
</dbReference>
<dbReference type="STRING" id="1382798.PK35_16875"/>
<dbReference type="PATRIC" id="fig|1382798.3.peg.2385"/>
<evidence type="ECO:0000313" key="2">
    <source>
        <dbReference type="Proteomes" id="UP000032361"/>
    </source>
</evidence>
<sequence>MQKYLDANPESGKKFYQNFHDKGKIVMLNLLKFRENADYTNLEQIKPDKKISGEEAYKLYMKNTLPELKKAGSRIIYYGKSNGFLIGPESEKWDAILIVEHESVMKFMEFAQNEDYLKNAGHRTAGLEDSRLLPSTELKNYT</sequence>
<reference evidence="1 2" key="1">
    <citation type="journal article" date="2015" name="Antonie Van Leeuwenhoek">
        <title>Tamlana nanhaiensis sp. nov., isolated from surface seawater collected from the South China Sea.</title>
        <authorList>
            <person name="Liu X."/>
            <person name="Lai Q."/>
            <person name="Du Y."/>
            <person name="Li G."/>
            <person name="Sun F."/>
            <person name="Shao Z."/>
        </authorList>
    </citation>
    <scope>NUCLEOTIDE SEQUENCE [LARGE SCALE GENOMIC DNA]</scope>
    <source>
        <strain evidence="1 2">FHC16</strain>
    </source>
</reference>
<evidence type="ECO:0000313" key="1">
    <source>
        <dbReference type="EMBL" id="KJD31013.1"/>
    </source>
</evidence>
<organism evidence="1 2">
    <name type="scientific">Neotamlana nanhaiensis</name>
    <dbReference type="NCBI Taxonomy" id="1382798"/>
    <lineage>
        <taxon>Bacteria</taxon>
        <taxon>Pseudomonadati</taxon>
        <taxon>Bacteroidota</taxon>
        <taxon>Flavobacteriia</taxon>
        <taxon>Flavobacteriales</taxon>
        <taxon>Flavobacteriaceae</taxon>
        <taxon>Neotamlana</taxon>
    </lineage>
</organism>
<name>A0A0D7VX42_9FLAO</name>
<comment type="caution">
    <text evidence="1">The sequence shown here is derived from an EMBL/GenBank/DDBJ whole genome shotgun (WGS) entry which is preliminary data.</text>
</comment>
<dbReference type="SUPFAM" id="SSF54909">
    <property type="entry name" value="Dimeric alpha+beta barrel"/>
    <property type="match status" value="1"/>
</dbReference>
<gene>
    <name evidence="1" type="ORF">PK35_16875</name>
</gene>
<dbReference type="OrthoDB" id="8909581at2"/>
<dbReference type="PANTHER" id="PTHR40257">
    <property type="match status" value="1"/>
</dbReference>
<dbReference type="AlphaFoldDB" id="A0A0D7VX42"/>
<keyword evidence="2" id="KW-1185">Reference proteome</keyword>
<evidence type="ECO:0008006" key="3">
    <source>
        <dbReference type="Google" id="ProtNLM"/>
    </source>
</evidence>
<dbReference type="Proteomes" id="UP000032361">
    <property type="component" value="Unassembled WGS sequence"/>
</dbReference>
<proteinExistence type="predicted"/>